<dbReference type="Proteomes" id="UP000288547">
    <property type="component" value="Unassembled WGS sequence"/>
</dbReference>
<comment type="caution">
    <text evidence="1">The sequence shown here is derived from an EMBL/GenBank/DDBJ whole genome shotgun (WGS) entry which is preliminary data.</text>
</comment>
<dbReference type="InterPro" id="IPR003462">
    <property type="entry name" value="ODC_Mu_crystall"/>
</dbReference>
<proteinExistence type="predicted"/>
<reference evidence="1 2" key="1">
    <citation type="submission" date="2018-12" db="EMBL/GenBank/DDBJ databases">
        <authorList>
            <person name="Li F."/>
        </authorList>
    </citation>
    <scope>NUCLEOTIDE SEQUENCE [LARGE SCALE GENOMIC DNA]</scope>
    <source>
        <strain evidence="1 2">11W25H-1</strain>
    </source>
</reference>
<dbReference type="PANTHER" id="PTHR13812">
    <property type="entry name" value="KETIMINE REDUCTASE MU-CRYSTALLIN"/>
    <property type="match status" value="1"/>
</dbReference>
<dbReference type="AlphaFoldDB" id="A0A444PYS0"/>
<evidence type="ECO:0000313" key="1">
    <source>
        <dbReference type="EMBL" id="RWZ52953.1"/>
    </source>
</evidence>
<accession>A0A444PYS0</accession>
<dbReference type="Pfam" id="PF02423">
    <property type="entry name" value="OCD_Mu_crystall"/>
    <property type="match status" value="1"/>
</dbReference>
<dbReference type="SUPFAM" id="SSF51735">
    <property type="entry name" value="NAD(P)-binding Rossmann-fold domains"/>
    <property type="match status" value="1"/>
</dbReference>
<sequence length="341" mass="37071">MAGTHEREIWLRFLSGPDIDSLELTRSEIIAAIDGVMAAHGRGETVFEPRMHLMPDNGGIGHFNVLRGHVSSLGDHGVSGVKVVGDFVPNYTLGLPSELAMATLFDPTTGVPLAVMDATLITEARTGAMTAVGAKHLARPGSKILGHVGARGTAFSNVTMLDSLFDLDEIRVTSKRPESREAFAERLRAEIDTPVRVVETADEAFDDADILVEATRLTEPSPLLRTDVVKAGAFVVPYGTISAVELDLLDVMDKVVVDDWREARSGRFGALRAHVDTGRLSEETLYAQFGEIVSGQKPGRESDDERILLWHRGLSILDVALAHLILDRAQQADVGTMLRYR</sequence>
<evidence type="ECO:0000313" key="2">
    <source>
        <dbReference type="Proteomes" id="UP000288547"/>
    </source>
</evidence>
<dbReference type="PIRSF" id="PIRSF001439">
    <property type="entry name" value="CryM"/>
    <property type="match status" value="1"/>
</dbReference>
<dbReference type="InterPro" id="IPR036291">
    <property type="entry name" value="NAD(P)-bd_dom_sf"/>
</dbReference>
<dbReference type="GO" id="GO:0005737">
    <property type="term" value="C:cytoplasm"/>
    <property type="evidence" value="ECO:0007669"/>
    <property type="project" value="TreeGrafter"/>
</dbReference>
<name>A0A444PYS0_9MICO</name>
<dbReference type="EMBL" id="RZNB01000001">
    <property type="protein sequence ID" value="RWZ52953.1"/>
    <property type="molecule type" value="Genomic_DNA"/>
</dbReference>
<dbReference type="RefSeq" id="WP_128493796.1">
    <property type="nucleotide sequence ID" value="NZ_RZNB01000001.1"/>
</dbReference>
<keyword evidence="2" id="KW-1185">Reference proteome</keyword>
<organism evidence="1 2">
    <name type="scientific">Labedella phragmitis</name>
    <dbReference type="NCBI Taxonomy" id="2498849"/>
    <lineage>
        <taxon>Bacteria</taxon>
        <taxon>Bacillati</taxon>
        <taxon>Actinomycetota</taxon>
        <taxon>Actinomycetes</taxon>
        <taxon>Micrococcales</taxon>
        <taxon>Microbacteriaceae</taxon>
        <taxon>Labedella</taxon>
    </lineage>
</organism>
<dbReference type="Gene3D" id="3.40.50.720">
    <property type="entry name" value="NAD(P)-binding Rossmann-like Domain"/>
    <property type="match status" value="1"/>
</dbReference>
<dbReference type="OrthoDB" id="7209364at2"/>
<protein>
    <submittedName>
        <fullName evidence="1">Ornithine cyclodeaminase family protein</fullName>
    </submittedName>
</protein>
<gene>
    <name evidence="1" type="ORF">ELQ90_03180</name>
</gene>
<dbReference type="PANTHER" id="PTHR13812:SF19">
    <property type="entry name" value="KETIMINE REDUCTASE MU-CRYSTALLIN"/>
    <property type="match status" value="1"/>
</dbReference>
<dbReference type="InterPro" id="IPR023401">
    <property type="entry name" value="ODC_N"/>
</dbReference>
<dbReference type="Gene3D" id="3.30.1780.10">
    <property type="entry name" value="ornithine cyclodeaminase, domain 1"/>
    <property type="match status" value="1"/>
</dbReference>